<feature type="domain" description="MAM" evidence="7">
    <location>
        <begin position="38"/>
        <end position="214"/>
    </location>
</feature>
<evidence type="ECO:0000256" key="4">
    <source>
        <dbReference type="SAM" id="SignalP"/>
    </source>
</evidence>
<protein>
    <submittedName>
        <fullName evidence="9">Titin-like isoform X1</fullName>
    </submittedName>
</protein>
<dbReference type="SUPFAM" id="SSF56436">
    <property type="entry name" value="C-type lectin-like"/>
    <property type="match status" value="1"/>
</dbReference>
<dbReference type="InterPro" id="IPR002172">
    <property type="entry name" value="LDrepeatLR_classA_rpt"/>
</dbReference>
<evidence type="ECO:0000313" key="8">
    <source>
        <dbReference type="Proteomes" id="UP000001554"/>
    </source>
</evidence>
<keyword evidence="1 2" id="KW-1015">Disulfide bond</keyword>
<dbReference type="PANTHER" id="PTHR23282:SF101">
    <property type="entry name" value="MAM DOMAIN-CONTAINING PROTEIN"/>
    <property type="match status" value="1"/>
</dbReference>
<dbReference type="SMART" id="SM00137">
    <property type="entry name" value="MAM"/>
    <property type="match status" value="1"/>
</dbReference>
<evidence type="ECO:0000313" key="9">
    <source>
        <dbReference type="RefSeq" id="XP_035657642.1"/>
    </source>
</evidence>
<evidence type="ECO:0000256" key="3">
    <source>
        <dbReference type="SAM" id="MobiDB-lite"/>
    </source>
</evidence>
<dbReference type="Gene3D" id="2.60.120.200">
    <property type="match status" value="1"/>
</dbReference>
<dbReference type="SMART" id="SM00034">
    <property type="entry name" value="CLECT"/>
    <property type="match status" value="1"/>
</dbReference>
<gene>
    <name evidence="9" type="primary">LOC118403186</name>
</gene>
<dbReference type="Pfam" id="PF00057">
    <property type="entry name" value="Ldl_recept_a"/>
    <property type="match status" value="1"/>
</dbReference>
<feature type="compositionally biased region" description="Acidic residues" evidence="3">
    <location>
        <begin position="1080"/>
        <end position="1156"/>
    </location>
</feature>
<dbReference type="Pfam" id="PF00059">
    <property type="entry name" value="Lectin_C"/>
    <property type="match status" value="1"/>
</dbReference>
<feature type="compositionally biased region" description="Acidic residues" evidence="3">
    <location>
        <begin position="1388"/>
        <end position="1432"/>
    </location>
</feature>
<dbReference type="InterPro" id="IPR036055">
    <property type="entry name" value="LDL_receptor-like_sf"/>
</dbReference>
<dbReference type="SMART" id="SM00192">
    <property type="entry name" value="LDLa"/>
    <property type="match status" value="1"/>
</dbReference>
<feature type="compositionally biased region" description="Acidic residues" evidence="3">
    <location>
        <begin position="740"/>
        <end position="761"/>
    </location>
</feature>
<dbReference type="GeneID" id="118403186"/>
<evidence type="ECO:0000259" key="6">
    <source>
        <dbReference type="PROSITE" id="PS50041"/>
    </source>
</evidence>
<dbReference type="PROSITE" id="PS50041">
    <property type="entry name" value="C_TYPE_LECTIN_2"/>
    <property type="match status" value="1"/>
</dbReference>
<dbReference type="SUPFAM" id="SSF49899">
    <property type="entry name" value="Concanavalin A-like lectins/glucanases"/>
    <property type="match status" value="1"/>
</dbReference>
<dbReference type="GO" id="GO:0007399">
    <property type="term" value="P:nervous system development"/>
    <property type="evidence" value="ECO:0000318"/>
    <property type="project" value="GO_Central"/>
</dbReference>
<dbReference type="PROSITE" id="PS01180">
    <property type="entry name" value="CUB"/>
    <property type="match status" value="1"/>
</dbReference>
<dbReference type="PROSITE" id="PS50060">
    <property type="entry name" value="MAM_2"/>
    <property type="match status" value="1"/>
</dbReference>
<comment type="caution">
    <text evidence="2">Lacks conserved residue(s) required for the propagation of feature annotation.</text>
</comment>
<evidence type="ECO:0000259" key="5">
    <source>
        <dbReference type="PROSITE" id="PS01180"/>
    </source>
</evidence>
<dbReference type="Gene3D" id="4.10.400.10">
    <property type="entry name" value="Low-density Lipoprotein Receptor"/>
    <property type="match status" value="1"/>
</dbReference>
<dbReference type="SMART" id="SM00042">
    <property type="entry name" value="CUB"/>
    <property type="match status" value="1"/>
</dbReference>
<dbReference type="InterPro" id="IPR000998">
    <property type="entry name" value="MAM_dom"/>
</dbReference>
<dbReference type="SUPFAM" id="SSF57424">
    <property type="entry name" value="LDL receptor-like module"/>
    <property type="match status" value="1"/>
</dbReference>
<keyword evidence="4" id="KW-0732">Signal</keyword>
<reference evidence="9" key="2">
    <citation type="submission" date="2025-08" db="UniProtKB">
        <authorList>
            <consortium name="RefSeq"/>
        </authorList>
    </citation>
    <scope>IDENTIFICATION</scope>
    <source>
        <strain evidence="9">S238N-H82</strain>
        <tissue evidence="9">Testes</tissue>
    </source>
</reference>
<feature type="compositionally biased region" description="Low complexity" evidence="3">
    <location>
        <begin position="1590"/>
        <end position="1601"/>
    </location>
</feature>
<feature type="compositionally biased region" description="Acidic residues" evidence="3">
    <location>
        <begin position="845"/>
        <end position="863"/>
    </location>
</feature>
<organism evidence="8 9">
    <name type="scientific">Branchiostoma floridae</name>
    <name type="common">Florida lancelet</name>
    <name type="synonym">Amphioxus</name>
    <dbReference type="NCBI Taxonomy" id="7739"/>
    <lineage>
        <taxon>Eukaryota</taxon>
        <taxon>Metazoa</taxon>
        <taxon>Chordata</taxon>
        <taxon>Cephalochordata</taxon>
        <taxon>Leptocardii</taxon>
        <taxon>Amphioxiformes</taxon>
        <taxon>Branchiostomatidae</taxon>
        <taxon>Branchiostoma</taxon>
    </lineage>
</organism>
<feature type="compositionally biased region" description="Acidic residues" evidence="3">
    <location>
        <begin position="884"/>
        <end position="940"/>
    </location>
</feature>
<dbReference type="OrthoDB" id="6369184at2759"/>
<feature type="compositionally biased region" description="Acidic residues" evidence="3">
    <location>
        <begin position="947"/>
        <end position="981"/>
    </location>
</feature>
<dbReference type="Gene3D" id="3.10.100.10">
    <property type="entry name" value="Mannose-Binding Protein A, subunit A"/>
    <property type="match status" value="1"/>
</dbReference>
<proteinExistence type="predicted"/>
<feature type="compositionally biased region" description="Acidic residues" evidence="3">
    <location>
        <begin position="1168"/>
        <end position="1304"/>
    </location>
</feature>
<dbReference type="PROSITE" id="PS01209">
    <property type="entry name" value="LDLRA_1"/>
    <property type="match status" value="1"/>
</dbReference>
<reference evidence="8" key="1">
    <citation type="journal article" date="2020" name="Nat. Ecol. Evol.">
        <title>Deeply conserved synteny resolves early events in vertebrate evolution.</title>
        <authorList>
            <person name="Simakov O."/>
            <person name="Marletaz F."/>
            <person name="Yue J.X."/>
            <person name="O'Connell B."/>
            <person name="Jenkins J."/>
            <person name="Brandt A."/>
            <person name="Calef R."/>
            <person name="Tung C.H."/>
            <person name="Huang T.K."/>
            <person name="Schmutz J."/>
            <person name="Satoh N."/>
            <person name="Yu J.K."/>
            <person name="Putnam N.H."/>
            <person name="Green R.E."/>
            <person name="Rokhsar D.S."/>
        </authorList>
    </citation>
    <scope>NUCLEOTIDE SEQUENCE [LARGE SCALE GENOMIC DNA]</scope>
    <source>
        <strain evidence="8">S238N-H82</strain>
    </source>
</reference>
<feature type="compositionally biased region" description="Acidic residues" evidence="3">
    <location>
        <begin position="811"/>
        <end position="823"/>
    </location>
</feature>
<feature type="compositionally biased region" description="Acidic residues" evidence="3">
    <location>
        <begin position="1439"/>
        <end position="1477"/>
    </location>
</feature>
<feature type="chain" id="PRO_5039905671" evidence="4">
    <location>
        <begin position="21"/>
        <end position="1796"/>
    </location>
</feature>
<dbReference type="SUPFAM" id="SSF49854">
    <property type="entry name" value="Spermadhesin, CUB domain"/>
    <property type="match status" value="1"/>
</dbReference>
<accession>A0A9J7HGL7</accession>
<feature type="compositionally biased region" description="Acidic residues" evidence="3">
    <location>
        <begin position="1634"/>
        <end position="1644"/>
    </location>
</feature>
<dbReference type="Gene3D" id="2.60.120.290">
    <property type="entry name" value="Spermadhesin, CUB domain"/>
    <property type="match status" value="1"/>
</dbReference>
<dbReference type="InterPro" id="IPR000859">
    <property type="entry name" value="CUB_dom"/>
</dbReference>
<dbReference type="InterPro" id="IPR018378">
    <property type="entry name" value="C-type_lectin_CS"/>
</dbReference>
<feature type="signal peptide" evidence="4">
    <location>
        <begin position="1"/>
        <end position="20"/>
    </location>
</feature>
<dbReference type="PROSITE" id="PS50068">
    <property type="entry name" value="LDLRA_2"/>
    <property type="match status" value="1"/>
</dbReference>
<dbReference type="PANTHER" id="PTHR23282">
    <property type="entry name" value="APICAL ENDOSOMAL GLYCOPROTEIN PRECURSOR"/>
    <property type="match status" value="1"/>
</dbReference>
<sequence>MAASAGAVFLLLVYTSSVHGYPRQRFRVYLDSDASAVADCAFEGNSLCSWTQGQDDTMDWSVLQGWDATGDTYWTTLPSTDHTLATSDGWYVAVESPATVTTGRPLARLQSPVIPHGEKAEQCLTFHYHMTEDYPADLGFDAKNLLNVYLLSEGELKGPIWTMGELLYGYWNQAELSFTTYKDFQIVLEAVVESQNSGDIALDDIKLRNRPCAGCNHILTDRTGTFTSPRYPDPYPQNTDCTWTIKAPDDKRIRLAFDLIDIVEDENCEIDYVAVSGSENGDGIRHCGSIAPEVYTSRASEIKLQVKFRTTWESGYTGFSARYAIVPDFRKGSVNIGTSVEPVRMVSVSFPGPFFSAVPKLKAKVNKEEGQVGRFSVFVDEVTPGKFVAAVRRTDQEEGWRTNPTLTWVAETDRVSDVCTETEFRCADLTCIPGEWRCDGEPDCPDSSDESPEECRCPFGYGRFEDSCFKVSRLPADFAGAEEECLNDGARLAAIKDQATHEYILSQVAPVANLYVLWIGLEDRENEGSFVFSDGTTLSDDSWQNFYYPGASAQEDEDCVEMYFGSERDAAYWNDQYCTLPRRFICQIAASPSPDVEETTPPVPEVLDEEEDDFPAAASIQDPLSPEIAGLLSEILPGGMFSGRSEDVQQTTVAPMNNGEKAATERPTQAEPAVAEEEMPGEDTTPLPDRAPVAAAPVEKTGTDLQEVPQMPDQTEDEVVGETEDDIEVEVTQMPPVVEATDEVFETTEELEKDSEAEDDELLRATEVPSLEEDDGEVEEEDKWEEEEDMAVEEDGTETTDVVDIINEVLGGEDEEGKEEEEDMKGVEDGTEMTDVVDIINEVLGGEDEDASTEMPEVEEETDESAKEPDTPESETEETQKEEKEEEMDTTDEMETEEEDETTEEAEMEKEDETTEEEIAGETAEETEGTDGEDTKEETDDQKASEEAEEEPDMGEVEEEEEAEDESTDAEGEQEEDEPVQEEERPEGSEESEEETNVIAEVIQPPEMEEESAEVQPIARMDTEVDSDGSRMQTGEEEYGTEMSPLQDTKEQIQDAKEDTVEPTGASEVEDVVEAATEAADMEEETKDVTDAETGETAVEVEEEATGEVEMETEETTGEVEMEKEETTVEGEMDKEETTEEVQMEKEEETTEEAEMEIEKEVETVEVEKEEETIEEIEKEEEAKEEVDMEKEETTLEEEMDKEETTEEVEMEKEEETTEESEIEKEEETTEEVEMEKEEETTEEVEMEEEEEETTEEAEMEKEEETTEVEMEKEEGVTEEVEKEDETTEEEIAGETAEETEETDDQKASEEADEEPDMGEVEEEGEVEDDSTDAEGVQEEDEPVQEEERPEGSEESEEETNVIAELIQPPEMEEESAEVQPIARMDTEVDSEEKAEEAEMEETTDEVEIEAEEEATEEVEIEKDEETTEEVDMEKQEETTDEETTAETDAEKEEETTEADMDKEETTETDTEEEETTEQVKTAEDNDEETTEVDMEKEEAATEEPDMEVEDVETIEVDTEKEEEPIAQVDPEDDTTEVADMEEEATTELAPVDDPQTDDILAEVTEQPGEEGLPEIEEDSVPEEEEETTEIVPVVDVSVDVAESETEQETEEPTMLPGEPRETAAELEPQEIVSEVETEEGEPDEQTRQEASEDETNVIGVAELRRLSTEVDPTEDADAEKGEPIVVFESKPVEPASVEEIVPESEEQEDLGCAPFVAEEFSTCYARYQHQAYKIRRSGKLSHRAFCLAHYELYGCYTTALAECIEHAYTRFRTVLEAEGKLILSRCVPAGNGAIP</sequence>
<evidence type="ECO:0000256" key="1">
    <source>
        <dbReference type="ARBA" id="ARBA00023157"/>
    </source>
</evidence>
<feature type="disulfide bond" evidence="2">
    <location>
        <begin position="426"/>
        <end position="444"/>
    </location>
</feature>
<dbReference type="KEGG" id="bfo:118403186"/>
<feature type="compositionally biased region" description="Basic and acidic residues" evidence="3">
    <location>
        <begin position="1048"/>
        <end position="1060"/>
    </location>
</feature>
<dbReference type="FunFam" id="2.60.120.290:FF:000005">
    <property type="entry name" value="Procollagen C-endopeptidase enhancer 1"/>
    <property type="match status" value="1"/>
</dbReference>
<dbReference type="CDD" id="cd00037">
    <property type="entry name" value="CLECT"/>
    <property type="match status" value="1"/>
</dbReference>
<dbReference type="InterPro" id="IPR016187">
    <property type="entry name" value="CTDL_fold"/>
</dbReference>
<evidence type="ECO:0000256" key="2">
    <source>
        <dbReference type="PROSITE-ProRule" id="PRU00124"/>
    </source>
</evidence>
<feature type="compositionally biased region" description="Acidic residues" evidence="3">
    <location>
        <begin position="714"/>
        <end position="729"/>
    </location>
</feature>
<evidence type="ECO:0000259" key="7">
    <source>
        <dbReference type="PROSITE" id="PS50060"/>
    </source>
</evidence>
<dbReference type="InterPro" id="IPR023415">
    <property type="entry name" value="LDLR_class-A_CS"/>
</dbReference>
<dbReference type="Proteomes" id="UP000001554">
    <property type="component" value="Chromosome 16"/>
</dbReference>
<feature type="compositionally biased region" description="Acidic residues" evidence="3">
    <location>
        <begin position="770"/>
        <end position="798"/>
    </location>
</feature>
<dbReference type="InterPro" id="IPR016186">
    <property type="entry name" value="C-type_lectin-like/link_sf"/>
</dbReference>
<dbReference type="InterPro" id="IPR013320">
    <property type="entry name" value="ConA-like_dom_sf"/>
</dbReference>
<dbReference type="CDD" id="cd00041">
    <property type="entry name" value="CUB"/>
    <property type="match status" value="1"/>
</dbReference>
<feature type="domain" description="CUB" evidence="5">
    <location>
        <begin position="215"/>
        <end position="326"/>
    </location>
</feature>
<dbReference type="InterPro" id="IPR001304">
    <property type="entry name" value="C-type_lectin-like"/>
</dbReference>
<feature type="domain" description="C-type lectin" evidence="6">
    <location>
        <begin position="464"/>
        <end position="587"/>
    </location>
</feature>
<name>A0A9J7HGL7_BRAFL</name>
<keyword evidence="8" id="KW-1185">Reference proteome</keyword>
<dbReference type="GO" id="GO:0016020">
    <property type="term" value="C:membrane"/>
    <property type="evidence" value="ECO:0007669"/>
    <property type="project" value="InterPro"/>
</dbReference>
<dbReference type="RefSeq" id="XP_035657642.1">
    <property type="nucleotide sequence ID" value="XM_035801749.1"/>
</dbReference>
<feature type="region of interest" description="Disordered" evidence="3">
    <location>
        <begin position="657"/>
        <end position="1658"/>
    </location>
</feature>
<feature type="compositionally biased region" description="Basic and acidic residues" evidence="3">
    <location>
        <begin position="1157"/>
        <end position="1167"/>
    </location>
</feature>
<dbReference type="CDD" id="cd00112">
    <property type="entry name" value="LDLa"/>
    <property type="match status" value="1"/>
</dbReference>
<dbReference type="PROSITE" id="PS00615">
    <property type="entry name" value="C_TYPE_LECTIN_1"/>
    <property type="match status" value="1"/>
</dbReference>
<dbReference type="InterPro" id="IPR035914">
    <property type="entry name" value="Sperma_CUB_dom_sf"/>
</dbReference>
<feature type="compositionally biased region" description="Acidic residues" evidence="3">
    <location>
        <begin position="1568"/>
        <end position="1589"/>
    </location>
</feature>
<dbReference type="CDD" id="cd06263">
    <property type="entry name" value="MAM"/>
    <property type="match status" value="1"/>
</dbReference>
<feature type="compositionally biased region" description="Acidic residues" evidence="3">
    <location>
        <begin position="1602"/>
        <end position="1612"/>
    </location>
</feature>
<feature type="compositionally biased region" description="Acidic residues" evidence="3">
    <location>
        <begin position="1311"/>
        <end position="1345"/>
    </location>
</feature>
<dbReference type="Pfam" id="PF00431">
    <property type="entry name" value="CUB"/>
    <property type="match status" value="1"/>
</dbReference>
<dbReference type="OMA" id="CHDEASQ"/>
<dbReference type="InterPro" id="IPR051560">
    <property type="entry name" value="MAM_domain-containing"/>
</dbReference>
<feature type="compositionally biased region" description="Acidic residues" evidence="3">
    <location>
        <begin position="1485"/>
        <end position="1546"/>
    </location>
</feature>
<feature type="disulfide bond" evidence="2">
    <location>
        <begin position="419"/>
        <end position="431"/>
    </location>
</feature>
<dbReference type="Pfam" id="PF00629">
    <property type="entry name" value="MAM"/>
    <property type="match status" value="1"/>
</dbReference>